<keyword evidence="2" id="KW-1185">Reference proteome</keyword>
<dbReference type="Proteomes" id="UP000244005">
    <property type="component" value="Unassembled WGS sequence"/>
</dbReference>
<gene>
    <name evidence="1" type="ORF">MARPO_0011s0166</name>
</gene>
<dbReference type="AlphaFoldDB" id="A0A2R6XK57"/>
<evidence type="ECO:0000313" key="2">
    <source>
        <dbReference type="Proteomes" id="UP000244005"/>
    </source>
</evidence>
<sequence length="104" mass="11038">MLCVRQVVTAASDCAYFPSPQLTPNQSPVPMKVSPLVCLTLHCCRRSPFCSLGSLAPFCSVLLQRSSVLPGASLTGAPPCLPALTDFFFPSPLSTSVHTRNSGR</sequence>
<dbReference type="Gramene" id="Mp4g11810.1">
    <property type="protein sequence ID" value="Mp4g11810.1.cds1"/>
    <property type="gene ID" value="Mp4g11810"/>
</dbReference>
<accession>A0A2R6XK57</accession>
<organism evidence="1 2">
    <name type="scientific">Marchantia polymorpha</name>
    <name type="common">Common liverwort</name>
    <name type="synonym">Marchantia aquatica</name>
    <dbReference type="NCBI Taxonomy" id="3197"/>
    <lineage>
        <taxon>Eukaryota</taxon>
        <taxon>Viridiplantae</taxon>
        <taxon>Streptophyta</taxon>
        <taxon>Embryophyta</taxon>
        <taxon>Marchantiophyta</taxon>
        <taxon>Marchantiopsida</taxon>
        <taxon>Marchantiidae</taxon>
        <taxon>Marchantiales</taxon>
        <taxon>Marchantiaceae</taxon>
        <taxon>Marchantia</taxon>
    </lineage>
</organism>
<evidence type="ECO:0000313" key="1">
    <source>
        <dbReference type="EMBL" id="PTQ46505.1"/>
    </source>
</evidence>
<name>A0A2R6XK57_MARPO</name>
<protein>
    <submittedName>
        <fullName evidence="1">Uncharacterized protein</fullName>
    </submittedName>
</protein>
<proteinExistence type="predicted"/>
<dbReference type="EMBL" id="KZ772683">
    <property type="protein sequence ID" value="PTQ46505.1"/>
    <property type="molecule type" value="Genomic_DNA"/>
</dbReference>
<reference evidence="2" key="1">
    <citation type="journal article" date="2017" name="Cell">
        <title>Insights into land plant evolution garnered from the Marchantia polymorpha genome.</title>
        <authorList>
            <person name="Bowman J.L."/>
            <person name="Kohchi T."/>
            <person name="Yamato K.T."/>
            <person name="Jenkins J."/>
            <person name="Shu S."/>
            <person name="Ishizaki K."/>
            <person name="Yamaoka S."/>
            <person name="Nishihama R."/>
            <person name="Nakamura Y."/>
            <person name="Berger F."/>
            <person name="Adam C."/>
            <person name="Aki S.S."/>
            <person name="Althoff F."/>
            <person name="Araki T."/>
            <person name="Arteaga-Vazquez M.A."/>
            <person name="Balasubrmanian S."/>
            <person name="Barry K."/>
            <person name="Bauer D."/>
            <person name="Boehm C.R."/>
            <person name="Briginshaw L."/>
            <person name="Caballero-Perez J."/>
            <person name="Catarino B."/>
            <person name="Chen F."/>
            <person name="Chiyoda S."/>
            <person name="Chovatia M."/>
            <person name="Davies K.M."/>
            <person name="Delmans M."/>
            <person name="Demura T."/>
            <person name="Dierschke T."/>
            <person name="Dolan L."/>
            <person name="Dorantes-Acosta A.E."/>
            <person name="Eklund D.M."/>
            <person name="Florent S.N."/>
            <person name="Flores-Sandoval E."/>
            <person name="Fujiyama A."/>
            <person name="Fukuzawa H."/>
            <person name="Galik B."/>
            <person name="Grimanelli D."/>
            <person name="Grimwood J."/>
            <person name="Grossniklaus U."/>
            <person name="Hamada T."/>
            <person name="Haseloff J."/>
            <person name="Hetherington A.J."/>
            <person name="Higo A."/>
            <person name="Hirakawa Y."/>
            <person name="Hundley H.N."/>
            <person name="Ikeda Y."/>
            <person name="Inoue K."/>
            <person name="Inoue S.I."/>
            <person name="Ishida S."/>
            <person name="Jia Q."/>
            <person name="Kakita M."/>
            <person name="Kanazawa T."/>
            <person name="Kawai Y."/>
            <person name="Kawashima T."/>
            <person name="Kennedy M."/>
            <person name="Kinose K."/>
            <person name="Kinoshita T."/>
            <person name="Kohara Y."/>
            <person name="Koide E."/>
            <person name="Komatsu K."/>
            <person name="Kopischke S."/>
            <person name="Kubo M."/>
            <person name="Kyozuka J."/>
            <person name="Lagercrantz U."/>
            <person name="Lin S.S."/>
            <person name="Lindquist E."/>
            <person name="Lipzen A.M."/>
            <person name="Lu C.W."/>
            <person name="De Luna E."/>
            <person name="Martienssen R.A."/>
            <person name="Minamino N."/>
            <person name="Mizutani M."/>
            <person name="Mizutani M."/>
            <person name="Mochizuki N."/>
            <person name="Monte I."/>
            <person name="Mosher R."/>
            <person name="Nagasaki H."/>
            <person name="Nakagami H."/>
            <person name="Naramoto S."/>
            <person name="Nishitani K."/>
            <person name="Ohtani M."/>
            <person name="Okamoto T."/>
            <person name="Okumura M."/>
            <person name="Phillips J."/>
            <person name="Pollak B."/>
            <person name="Reinders A."/>
            <person name="Rovekamp M."/>
            <person name="Sano R."/>
            <person name="Sawa S."/>
            <person name="Schmid M.W."/>
            <person name="Shirakawa M."/>
            <person name="Solano R."/>
            <person name="Spunde A."/>
            <person name="Suetsugu N."/>
            <person name="Sugano S."/>
            <person name="Sugiyama A."/>
            <person name="Sun R."/>
            <person name="Suzuki Y."/>
            <person name="Takenaka M."/>
            <person name="Takezawa D."/>
            <person name="Tomogane H."/>
            <person name="Tsuzuki M."/>
            <person name="Ueda T."/>
            <person name="Umeda M."/>
            <person name="Ward J.M."/>
            <person name="Watanabe Y."/>
            <person name="Yazaki K."/>
            <person name="Yokoyama R."/>
            <person name="Yoshitake Y."/>
            <person name="Yotsui I."/>
            <person name="Zachgo S."/>
            <person name="Schmutz J."/>
        </authorList>
    </citation>
    <scope>NUCLEOTIDE SEQUENCE [LARGE SCALE GENOMIC DNA]</scope>
    <source>
        <strain evidence="2">Tak-1</strain>
    </source>
</reference>